<evidence type="ECO:0000313" key="4">
    <source>
        <dbReference type="EMBL" id="OIW34560.1"/>
    </source>
</evidence>
<dbReference type="Proteomes" id="UP000182658">
    <property type="component" value="Unassembled WGS sequence"/>
</dbReference>
<dbReference type="OrthoDB" id="296187at2759"/>
<dbReference type="GO" id="GO:0007021">
    <property type="term" value="P:tubulin complex assembly"/>
    <property type="evidence" value="ECO:0007669"/>
    <property type="project" value="UniProtKB-UniRule"/>
</dbReference>
<dbReference type="GO" id="GO:0005874">
    <property type="term" value="C:microtubule"/>
    <property type="evidence" value="ECO:0007669"/>
    <property type="project" value="UniProtKB-KW"/>
</dbReference>
<keyword evidence="5" id="KW-1185">Reference proteome</keyword>
<accession>A0A1J7JWV5</accession>
<dbReference type="STRING" id="1408157.A0A1J7JWV5"/>
<dbReference type="InterPro" id="IPR004226">
    <property type="entry name" value="TBCA"/>
</dbReference>
<evidence type="ECO:0000256" key="3">
    <source>
        <dbReference type="RuleBase" id="RU364030"/>
    </source>
</evidence>
<dbReference type="InParanoid" id="A0A1J7JWV5"/>
<dbReference type="PANTHER" id="PTHR21500:SF0">
    <property type="entry name" value="TUBULIN-SPECIFIC CHAPERONE A"/>
    <property type="match status" value="1"/>
</dbReference>
<dbReference type="InterPro" id="IPR036126">
    <property type="entry name" value="TBCA_sf"/>
</dbReference>
<sequence length="118" mass="12738">MPAPTPLDVATQSVQRLVKEEKSYHKELDTQNSRVAKIESEISAGTGDENAEYVLKQEKAAAAETQAVFGPLRQRIEEAVSKLEEQIALSESEGATDAALEKAREVLGSGRAVVEKGE</sequence>
<dbReference type="PANTHER" id="PTHR21500">
    <property type="entry name" value="TUBULIN-SPECIFIC CHAPERONE A"/>
    <property type="match status" value="1"/>
</dbReference>
<dbReference type="Pfam" id="PF02970">
    <property type="entry name" value="TBCA"/>
    <property type="match status" value="1"/>
</dbReference>
<dbReference type="SUPFAM" id="SSF46988">
    <property type="entry name" value="Tubulin chaperone cofactor A"/>
    <property type="match status" value="1"/>
</dbReference>
<name>A0A1J7JWV5_9PEZI</name>
<dbReference type="AlphaFoldDB" id="A0A1J7JWV5"/>
<organism evidence="4 5">
    <name type="scientific">Coniochaeta ligniaria NRRL 30616</name>
    <dbReference type="NCBI Taxonomy" id="1408157"/>
    <lineage>
        <taxon>Eukaryota</taxon>
        <taxon>Fungi</taxon>
        <taxon>Dikarya</taxon>
        <taxon>Ascomycota</taxon>
        <taxon>Pezizomycotina</taxon>
        <taxon>Sordariomycetes</taxon>
        <taxon>Sordariomycetidae</taxon>
        <taxon>Coniochaetales</taxon>
        <taxon>Coniochaetaceae</taxon>
        <taxon>Coniochaeta</taxon>
    </lineage>
</organism>
<keyword evidence="3" id="KW-0493">Microtubule</keyword>
<protein>
    <recommendedName>
        <fullName evidence="3">Tubulin-specific chaperone A</fullName>
    </recommendedName>
</protein>
<evidence type="ECO:0000256" key="1">
    <source>
        <dbReference type="ARBA" id="ARBA00006806"/>
    </source>
</evidence>
<dbReference type="FunCoup" id="A0A1J7JWV5">
    <property type="interactions" value="647"/>
</dbReference>
<comment type="similarity">
    <text evidence="1 3">Belongs to the TBCA family.</text>
</comment>
<gene>
    <name evidence="4" type="ORF">CONLIGDRAFT_638907</name>
</gene>
<keyword evidence="2 3" id="KW-0143">Chaperone</keyword>
<reference evidence="4 5" key="1">
    <citation type="submission" date="2016-10" db="EMBL/GenBank/DDBJ databases">
        <title>Draft genome sequence of Coniochaeta ligniaria NRRL30616, a lignocellulolytic fungus for bioabatement of inhibitors in plant biomass hydrolysates.</title>
        <authorList>
            <consortium name="DOE Joint Genome Institute"/>
            <person name="Jimenez D.J."/>
            <person name="Hector R.E."/>
            <person name="Riley R."/>
            <person name="Sun H."/>
            <person name="Grigoriev I.V."/>
            <person name="Van Elsas J.D."/>
            <person name="Nichols N.N."/>
        </authorList>
    </citation>
    <scope>NUCLEOTIDE SEQUENCE [LARGE SCALE GENOMIC DNA]</scope>
    <source>
        <strain evidence="4 5">NRRL 30616</strain>
    </source>
</reference>
<dbReference type="GO" id="GO:0005829">
    <property type="term" value="C:cytosol"/>
    <property type="evidence" value="ECO:0007669"/>
    <property type="project" value="TreeGrafter"/>
</dbReference>
<dbReference type="Gene3D" id="1.20.58.90">
    <property type="match status" value="1"/>
</dbReference>
<proteinExistence type="inferred from homology"/>
<evidence type="ECO:0000256" key="2">
    <source>
        <dbReference type="ARBA" id="ARBA00023186"/>
    </source>
</evidence>
<dbReference type="GO" id="GO:0048487">
    <property type="term" value="F:beta-tubulin binding"/>
    <property type="evidence" value="ECO:0007669"/>
    <property type="project" value="InterPro"/>
</dbReference>
<comment type="subcellular location">
    <subcellularLocation>
        <location evidence="3">Cytoplasm</location>
        <location evidence="3">Cytoskeleton</location>
    </subcellularLocation>
</comment>
<evidence type="ECO:0000313" key="5">
    <source>
        <dbReference type="Proteomes" id="UP000182658"/>
    </source>
</evidence>
<keyword evidence="3" id="KW-0963">Cytoplasm</keyword>
<dbReference type="EMBL" id="KV875093">
    <property type="protein sequence ID" value="OIW34560.1"/>
    <property type="molecule type" value="Genomic_DNA"/>
</dbReference>
<keyword evidence="3" id="KW-0206">Cytoskeleton</keyword>
<comment type="subunit">
    <text evidence="3">Supercomplex made of cofactors A to E. Cofactors A and D function by capturing and stabilizing tubulin in a quasi-native conformation. Cofactor E binds to the cofactor D-tubulin complex; interaction with cofactor C then causes the release of tubulin polypeptides that are committed to the native state.</text>
</comment>
<dbReference type="GO" id="GO:0007023">
    <property type="term" value="P:post-chaperonin tubulin folding pathway"/>
    <property type="evidence" value="ECO:0007669"/>
    <property type="project" value="UniProtKB-UniRule"/>
</dbReference>